<keyword evidence="4" id="KW-1185">Reference proteome</keyword>
<dbReference type="Pfam" id="PF16470">
    <property type="entry name" value="S8_pro-domain"/>
    <property type="match status" value="1"/>
</dbReference>
<dbReference type="Gene3D" id="3.30.70.850">
    <property type="entry name" value="Peptidase S8, pro-domain"/>
    <property type="match status" value="1"/>
</dbReference>
<dbReference type="AlphaFoldDB" id="A0A4Z2JCS8"/>
<sequence>MRVALLHLWTALVLLTAELKWTDAAEVYTNAWAVQINGGPEEADRIAREHGFINHGHMWRKCYSGAYLCTFDVRDRYYNTLFTFREEHSEIKEADVAYNRELMGF</sequence>
<evidence type="ECO:0000313" key="3">
    <source>
        <dbReference type="EMBL" id="TNN87821.1"/>
    </source>
</evidence>
<dbReference type="EMBL" id="SRLO01000008">
    <property type="protein sequence ID" value="TNN87821.1"/>
    <property type="molecule type" value="Genomic_DNA"/>
</dbReference>
<dbReference type="SUPFAM" id="SSF54897">
    <property type="entry name" value="Protease propeptides/inhibitors"/>
    <property type="match status" value="1"/>
</dbReference>
<proteinExistence type="predicted"/>
<name>A0A4Z2JCS8_9TELE</name>
<keyword evidence="1" id="KW-0732">Signal</keyword>
<evidence type="ECO:0000256" key="1">
    <source>
        <dbReference type="SAM" id="SignalP"/>
    </source>
</evidence>
<feature type="domain" description="Peptidase S8 pro-domain" evidence="2">
    <location>
        <begin position="32"/>
        <end position="59"/>
    </location>
</feature>
<evidence type="ECO:0000259" key="2">
    <source>
        <dbReference type="Pfam" id="PF16470"/>
    </source>
</evidence>
<organism evidence="3 4">
    <name type="scientific">Liparis tanakae</name>
    <name type="common">Tanaka's snailfish</name>
    <dbReference type="NCBI Taxonomy" id="230148"/>
    <lineage>
        <taxon>Eukaryota</taxon>
        <taxon>Metazoa</taxon>
        <taxon>Chordata</taxon>
        <taxon>Craniata</taxon>
        <taxon>Vertebrata</taxon>
        <taxon>Euteleostomi</taxon>
        <taxon>Actinopterygii</taxon>
        <taxon>Neopterygii</taxon>
        <taxon>Teleostei</taxon>
        <taxon>Neoteleostei</taxon>
        <taxon>Acanthomorphata</taxon>
        <taxon>Eupercaria</taxon>
        <taxon>Perciformes</taxon>
        <taxon>Cottioidei</taxon>
        <taxon>Cottales</taxon>
        <taxon>Liparidae</taxon>
        <taxon>Liparis</taxon>
    </lineage>
</organism>
<protein>
    <submittedName>
        <fullName evidence="3">Furin</fullName>
    </submittedName>
</protein>
<dbReference type="OrthoDB" id="6156546at2759"/>
<dbReference type="InterPro" id="IPR032815">
    <property type="entry name" value="S8_pro-domain"/>
</dbReference>
<reference evidence="3 4" key="1">
    <citation type="submission" date="2019-03" db="EMBL/GenBank/DDBJ databases">
        <title>First draft genome of Liparis tanakae, snailfish: a comprehensive survey of snailfish specific genes.</title>
        <authorList>
            <person name="Kim W."/>
            <person name="Song I."/>
            <person name="Jeong J.-H."/>
            <person name="Kim D."/>
            <person name="Kim S."/>
            <person name="Ryu S."/>
            <person name="Song J.Y."/>
            <person name="Lee S.K."/>
        </authorList>
    </citation>
    <scope>NUCLEOTIDE SEQUENCE [LARGE SCALE GENOMIC DNA]</scope>
    <source>
        <tissue evidence="3">Muscle</tissue>
    </source>
</reference>
<accession>A0A4Z2JCS8</accession>
<feature type="chain" id="PRO_5021211111" evidence="1">
    <location>
        <begin position="25"/>
        <end position="105"/>
    </location>
</feature>
<gene>
    <name evidence="3" type="primary">FURIN_1</name>
    <name evidence="3" type="ORF">EYF80_001785</name>
</gene>
<feature type="signal peptide" evidence="1">
    <location>
        <begin position="1"/>
        <end position="24"/>
    </location>
</feature>
<evidence type="ECO:0000313" key="4">
    <source>
        <dbReference type="Proteomes" id="UP000314294"/>
    </source>
</evidence>
<dbReference type="Proteomes" id="UP000314294">
    <property type="component" value="Unassembled WGS sequence"/>
</dbReference>
<dbReference type="InterPro" id="IPR038466">
    <property type="entry name" value="S8_pro-domain_sf"/>
</dbReference>
<comment type="caution">
    <text evidence="3">The sequence shown here is derived from an EMBL/GenBank/DDBJ whole genome shotgun (WGS) entry which is preliminary data.</text>
</comment>